<gene>
    <name evidence="1" type="ORF">DYB30_013025</name>
</gene>
<accession>A0A397E7X7</accession>
<evidence type="ECO:0000313" key="1">
    <source>
        <dbReference type="EMBL" id="RHY77273.1"/>
    </source>
</evidence>
<dbReference type="Proteomes" id="UP000266643">
    <property type="component" value="Unassembled WGS sequence"/>
</dbReference>
<name>A0A397E7X7_APHAT</name>
<evidence type="ECO:0000313" key="2">
    <source>
        <dbReference type="Proteomes" id="UP000266643"/>
    </source>
</evidence>
<proteinExistence type="predicted"/>
<sequence length="456" mass="51140">TDKEEWIRKPALLVLLYEAIVSQAVDYDYAPASELIENKRKYFNISQEGKSDLDFLREEELLNGLKLASKSYQPVTCYQISEKGQELVAKLGKADKSPIHDMAYAPGTRNLLRVDWDGHEYWLVDADSGYRRVSSVTETETVSYVSSAYVPQCLRRGGRPTLSNAHRAHECGLSDSTIKDQLDEIISLNSVSLIGGFFTSLVDTNSTGTQIAVEPGLTSVNILDFALTNHVNFEADIHYPEAPGVVQVETFGCSLTATGSCFYGMQVEAIMDRIKDNISLDHLSRLLVDVQKDSSQIVDSVLSAYQRSLLGLVFMNQDSNRDKINLIIANEITPHLTAEEYMDKGEYENELKQVIGDTRAAFDISEHDTLIFGAFGLLIAGPNSRHHEPLLCSFLEYESMNLFTQNFFARLFIVVDDMKTVRGMIDVAERDPNRLADIRRRLAVLSKEVILLEETL</sequence>
<organism evidence="1 2">
    <name type="scientific">Aphanomyces astaci</name>
    <name type="common">Crayfish plague agent</name>
    <dbReference type="NCBI Taxonomy" id="112090"/>
    <lineage>
        <taxon>Eukaryota</taxon>
        <taxon>Sar</taxon>
        <taxon>Stramenopiles</taxon>
        <taxon>Oomycota</taxon>
        <taxon>Saprolegniomycetes</taxon>
        <taxon>Saprolegniales</taxon>
        <taxon>Verrucalvaceae</taxon>
        <taxon>Aphanomyces</taxon>
    </lineage>
</organism>
<dbReference type="AlphaFoldDB" id="A0A397E7X7"/>
<comment type="caution">
    <text evidence="1">The sequence shown here is derived from an EMBL/GenBank/DDBJ whole genome shotgun (WGS) entry which is preliminary data.</text>
</comment>
<feature type="non-terminal residue" evidence="1">
    <location>
        <position position="456"/>
    </location>
</feature>
<reference evidence="1 2" key="1">
    <citation type="submission" date="2018-08" db="EMBL/GenBank/DDBJ databases">
        <title>Aphanomyces genome sequencing and annotation.</title>
        <authorList>
            <person name="Minardi D."/>
            <person name="Oidtmann B."/>
            <person name="Van Der Giezen M."/>
            <person name="Studholme D.J."/>
        </authorList>
    </citation>
    <scope>NUCLEOTIDE SEQUENCE [LARGE SCALE GENOMIC DNA]</scope>
    <source>
        <strain evidence="1 2">D2</strain>
    </source>
</reference>
<protein>
    <submittedName>
        <fullName evidence="1">Uncharacterized protein</fullName>
    </submittedName>
</protein>
<dbReference type="VEuPathDB" id="FungiDB:H257_14583"/>
<feature type="non-terminal residue" evidence="1">
    <location>
        <position position="1"/>
    </location>
</feature>
<dbReference type="EMBL" id="QUTD01001842">
    <property type="protein sequence ID" value="RHY77273.1"/>
    <property type="molecule type" value="Genomic_DNA"/>
</dbReference>